<evidence type="ECO:0000256" key="1">
    <source>
        <dbReference type="SAM" id="MobiDB-lite"/>
    </source>
</evidence>
<organism evidence="2 3">
    <name type="scientific">Natronorubrum sediminis</name>
    <dbReference type="NCBI Taxonomy" id="640943"/>
    <lineage>
        <taxon>Archaea</taxon>
        <taxon>Methanobacteriati</taxon>
        <taxon>Methanobacteriota</taxon>
        <taxon>Stenosarchaea group</taxon>
        <taxon>Halobacteria</taxon>
        <taxon>Halobacteriales</taxon>
        <taxon>Natrialbaceae</taxon>
        <taxon>Natronorubrum</taxon>
    </lineage>
</organism>
<protein>
    <submittedName>
        <fullName evidence="2">Uncharacterized protein</fullName>
    </submittedName>
</protein>
<feature type="region of interest" description="Disordered" evidence="1">
    <location>
        <begin position="103"/>
        <end position="133"/>
    </location>
</feature>
<feature type="region of interest" description="Disordered" evidence="1">
    <location>
        <begin position="156"/>
        <end position="244"/>
    </location>
</feature>
<evidence type="ECO:0000313" key="2">
    <source>
        <dbReference type="EMBL" id="SEH17620.1"/>
    </source>
</evidence>
<gene>
    <name evidence="2" type="ORF">SAMN04487967_3294</name>
</gene>
<evidence type="ECO:0000313" key="3">
    <source>
        <dbReference type="Proteomes" id="UP000199112"/>
    </source>
</evidence>
<dbReference type="EMBL" id="FNWL01000004">
    <property type="protein sequence ID" value="SEH17620.1"/>
    <property type="molecule type" value="Genomic_DNA"/>
</dbReference>
<feature type="region of interest" description="Disordered" evidence="1">
    <location>
        <begin position="58"/>
        <end position="86"/>
    </location>
</feature>
<accession>A0A1H6G4S1</accession>
<name>A0A1H6G4S1_9EURY</name>
<reference evidence="3" key="1">
    <citation type="submission" date="2016-10" db="EMBL/GenBank/DDBJ databases">
        <authorList>
            <person name="Varghese N."/>
            <person name="Submissions S."/>
        </authorList>
    </citation>
    <scope>NUCLEOTIDE SEQUENCE [LARGE SCALE GENOMIC DNA]</scope>
    <source>
        <strain evidence="3">CGMCC 1.8981</strain>
    </source>
</reference>
<keyword evidence="3" id="KW-1185">Reference proteome</keyword>
<dbReference type="Proteomes" id="UP000199112">
    <property type="component" value="Unassembled WGS sequence"/>
</dbReference>
<dbReference type="AlphaFoldDB" id="A0A1H6G4S1"/>
<proteinExistence type="predicted"/>
<feature type="compositionally biased region" description="Low complexity" evidence="1">
    <location>
        <begin position="116"/>
        <end position="131"/>
    </location>
</feature>
<sequence length="244" mass="25301">MTSEHGTTCITLPSPVGSEFVTNTVSLTVIVMTDDSPGTRVFETIEPDPDAVLEAFDVDAPDDLLESEGSDDADGNDDPTEMDDIEIDDTTAAELFDELAAIETADEDPSTAVYATSDGDSDFTTDGTSESDGVDDALEELAFEFVGDSDSIVREEGDAVESTAAELSALTAGKSTAAEDESDHTESRSLDDGTDAIGSTDATVSSGTRVVDSAAVDGFELVGPDPTPTRIATDAFGSDEVDAR</sequence>